<protein>
    <recommendedName>
        <fullName evidence="2">At1g68980-like TPR repeats domain-containing protein</fullName>
    </recommendedName>
</protein>
<keyword evidence="4" id="KW-1185">Reference proteome</keyword>
<dbReference type="InterPro" id="IPR057440">
    <property type="entry name" value="At1g68980-like_TPR"/>
</dbReference>
<reference evidence="3 4" key="1">
    <citation type="submission" date="2019-11" db="EMBL/GenBank/DDBJ databases">
        <title>Whole genome sequence of Oryza granulata.</title>
        <authorList>
            <person name="Li W."/>
        </authorList>
    </citation>
    <scope>NUCLEOTIDE SEQUENCE [LARGE SCALE GENOMIC DNA]</scope>
    <source>
        <strain evidence="4">cv. Menghai</strain>
        <tissue evidence="3">Leaf</tissue>
    </source>
</reference>
<evidence type="ECO:0000313" key="3">
    <source>
        <dbReference type="EMBL" id="KAF0908534.1"/>
    </source>
</evidence>
<dbReference type="PANTHER" id="PTHR46598:SF2">
    <property type="entry name" value="OS01G0788900 PROTEIN"/>
    <property type="match status" value="1"/>
</dbReference>
<dbReference type="EMBL" id="SPHZ02000007">
    <property type="protein sequence ID" value="KAF0908534.1"/>
    <property type="molecule type" value="Genomic_DNA"/>
</dbReference>
<dbReference type="AlphaFoldDB" id="A0A6G1D8R7"/>
<name>A0A6G1D8R7_9ORYZ</name>
<feature type="domain" description="At1g68980-like TPR repeats" evidence="2">
    <location>
        <begin position="189"/>
        <end position="304"/>
    </location>
</feature>
<evidence type="ECO:0000259" key="2">
    <source>
        <dbReference type="Pfam" id="PF25245"/>
    </source>
</evidence>
<dbReference type="PANTHER" id="PTHR46598">
    <property type="entry name" value="BNAC05G43320D PROTEIN"/>
    <property type="match status" value="1"/>
</dbReference>
<proteinExistence type="inferred from homology"/>
<evidence type="ECO:0000313" key="4">
    <source>
        <dbReference type="Proteomes" id="UP000479710"/>
    </source>
</evidence>
<dbReference type="OrthoDB" id="1907216at2759"/>
<accession>A0A6G1D8R7</accession>
<comment type="similarity">
    <text evidence="1">Belongs to the PPR family. P subfamily.</text>
</comment>
<organism evidence="3 4">
    <name type="scientific">Oryza meyeriana var. granulata</name>
    <dbReference type="NCBI Taxonomy" id="110450"/>
    <lineage>
        <taxon>Eukaryota</taxon>
        <taxon>Viridiplantae</taxon>
        <taxon>Streptophyta</taxon>
        <taxon>Embryophyta</taxon>
        <taxon>Tracheophyta</taxon>
        <taxon>Spermatophyta</taxon>
        <taxon>Magnoliopsida</taxon>
        <taxon>Liliopsida</taxon>
        <taxon>Poales</taxon>
        <taxon>Poaceae</taxon>
        <taxon>BOP clade</taxon>
        <taxon>Oryzoideae</taxon>
        <taxon>Oryzeae</taxon>
        <taxon>Oryzinae</taxon>
        <taxon>Oryza</taxon>
        <taxon>Oryza meyeriana</taxon>
    </lineage>
</organism>
<comment type="caution">
    <text evidence="3">The sequence shown here is derived from an EMBL/GenBank/DDBJ whole genome shotgun (WGS) entry which is preliminary data.</text>
</comment>
<sequence length="307" mass="32932">MGDSSCKGTDTHRIQVAVWGYLVRRHATAVCAADAEASRLERLLRRQETVNTVRGDELERARFLETFMAVLLRLYTISGYYPAVREARHVVTRRVVGLQEVFDVVLATPKADACRVPASLDQVLEGTWDGAGETPAPSPCREAKVAASELARGDAERLRRREAMVESAEAGSGDGERLRMGHDVIVGRWLAFRSLASASLSPSPPAAAALVSHLAAGHHRLGLKRAFAAAVFLLEKSTHADPVPEAALQAVFTSLAAAGSAAPALALVRALLRCGRRLPAFSAWGSPLIELTRADTGAFAAFLKYSL</sequence>
<dbReference type="Proteomes" id="UP000479710">
    <property type="component" value="Unassembled WGS sequence"/>
</dbReference>
<evidence type="ECO:0000256" key="1">
    <source>
        <dbReference type="ARBA" id="ARBA00007626"/>
    </source>
</evidence>
<dbReference type="Pfam" id="PF25245">
    <property type="entry name" value="TPR_At1g68980"/>
    <property type="match status" value="1"/>
</dbReference>
<dbReference type="SUPFAM" id="SSF63491">
    <property type="entry name" value="BAG domain"/>
    <property type="match status" value="1"/>
</dbReference>
<gene>
    <name evidence="3" type="ORF">E2562_026325</name>
</gene>